<dbReference type="OMA" id="VVMDTQM"/>
<name>V4AC19_LOTGI</name>
<feature type="region of interest" description="Disordered" evidence="1">
    <location>
        <begin position="107"/>
        <end position="126"/>
    </location>
</feature>
<proteinExistence type="predicted"/>
<feature type="compositionally biased region" description="Acidic residues" evidence="1">
    <location>
        <begin position="115"/>
        <end position="126"/>
    </location>
</feature>
<dbReference type="EMBL" id="KB202050">
    <property type="protein sequence ID" value="ESO92650.1"/>
    <property type="molecule type" value="Genomic_DNA"/>
</dbReference>
<dbReference type="HOGENOM" id="CLU_1984089_0_0_1"/>
<protein>
    <submittedName>
        <fullName evidence="2">Uncharacterized protein</fullName>
    </submittedName>
</protein>
<dbReference type="Proteomes" id="UP000030746">
    <property type="component" value="Unassembled WGS sequence"/>
</dbReference>
<dbReference type="OrthoDB" id="6133716at2759"/>
<reference evidence="2 3" key="1">
    <citation type="journal article" date="2013" name="Nature">
        <title>Insights into bilaterian evolution from three spiralian genomes.</title>
        <authorList>
            <person name="Simakov O."/>
            <person name="Marletaz F."/>
            <person name="Cho S.J."/>
            <person name="Edsinger-Gonzales E."/>
            <person name="Havlak P."/>
            <person name="Hellsten U."/>
            <person name="Kuo D.H."/>
            <person name="Larsson T."/>
            <person name="Lv J."/>
            <person name="Arendt D."/>
            <person name="Savage R."/>
            <person name="Osoegawa K."/>
            <person name="de Jong P."/>
            <person name="Grimwood J."/>
            <person name="Chapman J.A."/>
            <person name="Shapiro H."/>
            <person name="Aerts A."/>
            <person name="Otillar R.P."/>
            <person name="Terry A.Y."/>
            <person name="Boore J.L."/>
            <person name="Grigoriev I.V."/>
            <person name="Lindberg D.R."/>
            <person name="Seaver E.C."/>
            <person name="Weisblat D.A."/>
            <person name="Putnam N.H."/>
            <person name="Rokhsar D.S."/>
        </authorList>
    </citation>
    <scope>NUCLEOTIDE SEQUENCE [LARGE SCALE GENOMIC DNA]</scope>
</reference>
<organism evidence="2 3">
    <name type="scientific">Lottia gigantea</name>
    <name type="common">Giant owl limpet</name>
    <dbReference type="NCBI Taxonomy" id="225164"/>
    <lineage>
        <taxon>Eukaryota</taxon>
        <taxon>Metazoa</taxon>
        <taxon>Spiralia</taxon>
        <taxon>Lophotrochozoa</taxon>
        <taxon>Mollusca</taxon>
        <taxon>Gastropoda</taxon>
        <taxon>Patellogastropoda</taxon>
        <taxon>Lottioidea</taxon>
        <taxon>Lottiidae</taxon>
        <taxon>Lottia</taxon>
    </lineage>
</organism>
<sequence>MASTKDFDERQNLLAKLKAAEYGYQRSKEQVIHLDRKINEIEKRYTKAVKDNRKSFRYVLRQRLLVVERLRSYYDEFASRKSDEIRIIWQMLFGRLAANGDIIEEMRQLEQESHSEEEDNSDSDNE</sequence>
<dbReference type="GeneID" id="20239054"/>
<dbReference type="KEGG" id="lgi:LOTGIDRAFT_162571"/>
<dbReference type="CTD" id="20239054"/>
<evidence type="ECO:0000313" key="3">
    <source>
        <dbReference type="Proteomes" id="UP000030746"/>
    </source>
</evidence>
<dbReference type="RefSeq" id="XP_009056791.1">
    <property type="nucleotide sequence ID" value="XM_009058543.1"/>
</dbReference>
<keyword evidence="3" id="KW-1185">Reference proteome</keyword>
<evidence type="ECO:0000256" key="1">
    <source>
        <dbReference type="SAM" id="MobiDB-lite"/>
    </source>
</evidence>
<dbReference type="AlphaFoldDB" id="V4AC19"/>
<evidence type="ECO:0000313" key="2">
    <source>
        <dbReference type="EMBL" id="ESO92650.1"/>
    </source>
</evidence>
<gene>
    <name evidence="2" type="ORF">LOTGIDRAFT_162571</name>
</gene>
<accession>V4AC19</accession>